<feature type="region of interest" description="Disordered" evidence="6">
    <location>
        <begin position="340"/>
        <end position="369"/>
    </location>
</feature>
<feature type="domain" description="Rhodopsin" evidence="8">
    <location>
        <begin position="44"/>
        <end position="279"/>
    </location>
</feature>
<evidence type="ECO:0000259" key="8">
    <source>
        <dbReference type="Pfam" id="PF20684"/>
    </source>
</evidence>
<feature type="transmembrane region" description="Helical" evidence="7">
    <location>
        <begin position="26"/>
        <end position="48"/>
    </location>
</feature>
<sequence>MQLPPVSVVLSWPTPNYDNPVTRGPALIIVNAICITLTVLTVVARLYTRIVIKRWFGIDDLFTLGLTAVVLLANQSYGWNRHVWDIPFSMFVPTSKIAMTAKVVFTAAATFTRLSLHCFYYRLVSDTGKSWFKWLVHFNVAYTIGIFISFTFIATFMCIPVSNYWTIGAPANTCMDEAVATLVCGIINCVADLLTTVTPIPLVMSLQMPLRQRMAVALLFGMGLLVTAAGVVRTWYIYRSLFNEYDQTWYAYPLWIAAAVEIDLGVICASAPVLKPLLAKIPFSLSSALTGGISFKRTSLHTSKTLTPGTSATFTSKRKSAAPQSVPELINDKGHSYEMKNWTDGATGGRESDLERGRAGSGPDYEDQPKRGIARLLHKMWPSLSGVKKEQKLTITLTSQVELKSEPVSSRHSISERYGILHENHMPLPPLPPVRPARPGNYQ</sequence>
<evidence type="ECO:0000256" key="4">
    <source>
        <dbReference type="ARBA" id="ARBA00023136"/>
    </source>
</evidence>
<feature type="region of interest" description="Disordered" evidence="6">
    <location>
        <begin position="423"/>
        <end position="443"/>
    </location>
</feature>
<keyword evidence="4 7" id="KW-0472">Membrane</keyword>
<keyword evidence="2 7" id="KW-0812">Transmembrane</keyword>
<proteinExistence type="inferred from homology"/>
<evidence type="ECO:0000256" key="7">
    <source>
        <dbReference type="SAM" id="Phobius"/>
    </source>
</evidence>
<evidence type="ECO:0000256" key="5">
    <source>
        <dbReference type="ARBA" id="ARBA00038359"/>
    </source>
</evidence>
<feature type="transmembrane region" description="Helical" evidence="7">
    <location>
        <begin position="97"/>
        <end position="120"/>
    </location>
</feature>
<organism evidence="9 10">
    <name type="scientific">Curvularia clavata</name>
    <dbReference type="NCBI Taxonomy" id="95742"/>
    <lineage>
        <taxon>Eukaryota</taxon>
        <taxon>Fungi</taxon>
        <taxon>Dikarya</taxon>
        <taxon>Ascomycota</taxon>
        <taxon>Pezizomycotina</taxon>
        <taxon>Dothideomycetes</taxon>
        <taxon>Pleosporomycetidae</taxon>
        <taxon>Pleosporales</taxon>
        <taxon>Pleosporineae</taxon>
        <taxon>Pleosporaceae</taxon>
        <taxon>Curvularia</taxon>
    </lineage>
</organism>
<feature type="transmembrane region" description="Helical" evidence="7">
    <location>
        <begin position="140"/>
        <end position="166"/>
    </location>
</feature>
<evidence type="ECO:0000256" key="3">
    <source>
        <dbReference type="ARBA" id="ARBA00022989"/>
    </source>
</evidence>
<comment type="similarity">
    <text evidence="5">Belongs to the SAT4 family.</text>
</comment>
<feature type="transmembrane region" description="Helical" evidence="7">
    <location>
        <begin position="178"/>
        <end position="203"/>
    </location>
</feature>
<feature type="compositionally biased region" description="Pro residues" evidence="6">
    <location>
        <begin position="427"/>
        <end position="436"/>
    </location>
</feature>
<feature type="transmembrane region" description="Helical" evidence="7">
    <location>
        <begin position="250"/>
        <end position="274"/>
    </location>
</feature>
<dbReference type="VEuPathDB" id="FungiDB:yc1106_09581"/>
<comment type="subcellular location">
    <subcellularLocation>
        <location evidence="1">Membrane</location>
        <topology evidence="1">Multi-pass membrane protein</topology>
    </subcellularLocation>
</comment>
<evidence type="ECO:0000256" key="1">
    <source>
        <dbReference type="ARBA" id="ARBA00004141"/>
    </source>
</evidence>
<dbReference type="InterPro" id="IPR052337">
    <property type="entry name" value="SAT4-like"/>
</dbReference>
<evidence type="ECO:0000313" key="9">
    <source>
        <dbReference type="EMBL" id="USP82307.1"/>
    </source>
</evidence>
<protein>
    <recommendedName>
        <fullName evidence="8">Rhodopsin domain-containing protein</fullName>
    </recommendedName>
</protein>
<reference evidence="9" key="1">
    <citation type="submission" date="2021-12" db="EMBL/GenBank/DDBJ databases">
        <title>Curvularia clavata genome.</title>
        <authorList>
            <person name="Cao Y."/>
        </authorList>
    </citation>
    <scope>NUCLEOTIDE SEQUENCE</scope>
    <source>
        <strain evidence="9">Yc1106</strain>
    </source>
</reference>
<dbReference type="AlphaFoldDB" id="A0A9Q8ZHZ3"/>
<dbReference type="InterPro" id="IPR049326">
    <property type="entry name" value="Rhodopsin_dom_fungi"/>
</dbReference>
<dbReference type="Pfam" id="PF20684">
    <property type="entry name" value="Fung_rhodopsin"/>
    <property type="match status" value="1"/>
</dbReference>
<dbReference type="OrthoDB" id="4525788at2759"/>
<keyword evidence="10" id="KW-1185">Reference proteome</keyword>
<dbReference type="PANTHER" id="PTHR33048:SF129">
    <property type="entry name" value="INTEGRAL MEMBRANE PROTEIN-RELATED"/>
    <property type="match status" value="1"/>
</dbReference>
<accession>A0A9Q8ZHZ3</accession>
<dbReference type="EMBL" id="CP089281">
    <property type="protein sequence ID" value="USP82307.1"/>
    <property type="molecule type" value="Genomic_DNA"/>
</dbReference>
<name>A0A9Q8ZHZ3_CURCL</name>
<dbReference type="PANTHER" id="PTHR33048">
    <property type="entry name" value="PTH11-LIKE INTEGRAL MEMBRANE PROTEIN (AFU_ORTHOLOGUE AFUA_5G11245)"/>
    <property type="match status" value="1"/>
</dbReference>
<gene>
    <name evidence="9" type="ORF">yc1106_09581</name>
</gene>
<evidence type="ECO:0000256" key="2">
    <source>
        <dbReference type="ARBA" id="ARBA00022692"/>
    </source>
</evidence>
<keyword evidence="3 7" id="KW-1133">Transmembrane helix</keyword>
<dbReference type="Proteomes" id="UP001056012">
    <property type="component" value="Chromosome 8"/>
</dbReference>
<evidence type="ECO:0000256" key="6">
    <source>
        <dbReference type="SAM" id="MobiDB-lite"/>
    </source>
</evidence>
<evidence type="ECO:0000313" key="10">
    <source>
        <dbReference type="Proteomes" id="UP001056012"/>
    </source>
</evidence>
<feature type="transmembrane region" description="Helical" evidence="7">
    <location>
        <begin position="215"/>
        <end position="238"/>
    </location>
</feature>
<feature type="transmembrane region" description="Helical" evidence="7">
    <location>
        <begin position="60"/>
        <end position="77"/>
    </location>
</feature>
<dbReference type="GO" id="GO:0016020">
    <property type="term" value="C:membrane"/>
    <property type="evidence" value="ECO:0007669"/>
    <property type="project" value="UniProtKB-SubCell"/>
</dbReference>